<accession>A0ABP0A4Y1</accession>
<name>A0ABP0A4Y1_PIPNA</name>
<sequence length="131" mass="14234">MRLHVFPQGGRGSRSLGEGPCFPFTIHPNPTWVPSLSTPVQSACYIFRTYPGEGGGDAPFVYVTDLSILVSEWIEQIPQSQDNFPNHVETGPFWPVDWICLQGSPAVAERGAQQSETLDLAAPSSANMPSC</sequence>
<keyword evidence="3" id="KW-1185">Reference proteome</keyword>
<evidence type="ECO:0000313" key="2">
    <source>
        <dbReference type="EMBL" id="CAK6445562.1"/>
    </source>
</evidence>
<organism evidence="2 3">
    <name type="scientific">Pipistrellus nathusii</name>
    <name type="common">Nathusius' pipistrelle</name>
    <dbReference type="NCBI Taxonomy" id="59473"/>
    <lineage>
        <taxon>Eukaryota</taxon>
        <taxon>Metazoa</taxon>
        <taxon>Chordata</taxon>
        <taxon>Craniata</taxon>
        <taxon>Vertebrata</taxon>
        <taxon>Euteleostomi</taxon>
        <taxon>Mammalia</taxon>
        <taxon>Eutheria</taxon>
        <taxon>Laurasiatheria</taxon>
        <taxon>Chiroptera</taxon>
        <taxon>Yangochiroptera</taxon>
        <taxon>Vespertilionidae</taxon>
        <taxon>Pipistrellus</taxon>
    </lineage>
</organism>
<protein>
    <submittedName>
        <fullName evidence="2">Uncharacterized protein</fullName>
    </submittedName>
</protein>
<reference evidence="2" key="1">
    <citation type="submission" date="2023-12" db="EMBL/GenBank/DDBJ databases">
        <authorList>
            <person name="Brown T."/>
        </authorList>
    </citation>
    <scope>NUCLEOTIDE SEQUENCE</scope>
</reference>
<proteinExistence type="predicted"/>
<dbReference type="EMBL" id="OY882862">
    <property type="protein sequence ID" value="CAK6445562.1"/>
    <property type="molecule type" value="Genomic_DNA"/>
</dbReference>
<gene>
    <name evidence="2" type="ORF">MPIPNATIZW_LOCUS13868</name>
</gene>
<feature type="region of interest" description="Disordered" evidence="1">
    <location>
        <begin position="111"/>
        <end position="131"/>
    </location>
</feature>
<evidence type="ECO:0000313" key="3">
    <source>
        <dbReference type="Proteomes" id="UP001314169"/>
    </source>
</evidence>
<dbReference type="Proteomes" id="UP001314169">
    <property type="component" value="Chromosome 5"/>
</dbReference>
<evidence type="ECO:0000256" key="1">
    <source>
        <dbReference type="SAM" id="MobiDB-lite"/>
    </source>
</evidence>